<dbReference type="PROSITE" id="PS00622">
    <property type="entry name" value="HTH_LUXR_1"/>
    <property type="match status" value="1"/>
</dbReference>
<organism evidence="4 5">
    <name type="scientific">Bradyrhizobium icense</name>
    <dbReference type="NCBI Taxonomy" id="1274631"/>
    <lineage>
        <taxon>Bacteria</taxon>
        <taxon>Pseudomonadati</taxon>
        <taxon>Pseudomonadota</taxon>
        <taxon>Alphaproteobacteria</taxon>
        <taxon>Hyphomicrobiales</taxon>
        <taxon>Nitrobacteraceae</taxon>
        <taxon>Bradyrhizobium</taxon>
    </lineage>
</organism>
<dbReference type="GO" id="GO:0006355">
    <property type="term" value="P:regulation of DNA-templated transcription"/>
    <property type="evidence" value="ECO:0007669"/>
    <property type="project" value="InterPro"/>
</dbReference>
<feature type="domain" description="HTH luxR-type" evidence="3">
    <location>
        <begin position="118"/>
        <end position="183"/>
    </location>
</feature>
<dbReference type="EMBL" id="CP016428">
    <property type="protein sequence ID" value="ANW00259.1"/>
    <property type="molecule type" value="Genomic_DNA"/>
</dbReference>
<evidence type="ECO:0000313" key="4">
    <source>
        <dbReference type="EMBL" id="ANW00259.1"/>
    </source>
</evidence>
<dbReference type="Pfam" id="PF00196">
    <property type="entry name" value="GerE"/>
    <property type="match status" value="1"/>
</dbReference>
<protein>
    <recommendedName>
        <fullName evidence="3">HTH luxR-type domain-containing protein</fullName>
    </recommendedName>
</protein>
<dbReference type="InterPro" id="IPR039420">
    <property type="entry name" value="WalR-like"/>
</dbReference>
<reference evidence="4 5" key="1">
    <citation type="submission" date="2016-07" db="EMBL/GenBank/DDBJ databases">
        <title>Complete genome sequence of Bradyrhizobium icense LMTR 13T, a potential inoculant strain isolated from lima bean (Phaseolus lunatus) in Peru.</title>
        <authorList>
            <person name="Ormeno-Orrillo E."/>
            <person name="Duran D."/>
            <person name="Rogel M.A."/>
            <person name="Rey L."/>
            <person name="Imperial J."/>
            <person name="Ruiz-Argueso T."/>
            <person name="Martinez-Romero E."/>
        </authorList>
    </citation>
    <scope>NUCLEOTIDE SEQUENCE [LARGE SCALE GENOMIC DNA]</scope>
    <source>
        <strain evidence="4 5">LMTR 13</strain>
    </source>
</reference>
<dbReference type="Gene3D" id="3.40.50.2300">
    <property type="match status" value="1"/>
</dbReference>
<dbReference type="STRING" id="1274631.LMTR13_08840"/>
<dbReference type="Proteomes" id="UP000092839">
    <property type="component" value="Chromosome"/>
</dbReference>
<dbReference type="InterPro" id="IPR016032">
    <property type="entry name" value="Sig_transdc_resp-reg_C-effctor"/>
</dbReference>
<evidence type="ECO:0000256" key="1">
    <source>
        <dbReference type="ARBA" id="ARBA00023125"/>
    </source>
</evidence>
<feature type="compositionally biased region" description="Basic and acidic residues" evidence="2">
    <location>
        <begin position="210"/>
        <end position="220"/>
    </location>
</feature>
<dbReference type="SMART" id="SM00421">
    <property type="entry name" value="HTH_LUXR"/>
    <property type="match status" value="1"/>
</dbReference>
<dbReference type="GO" id="GO:0003677">
    <property type="term" value="F:DNA binding"/>
    <property type="evidence" value="ECO:0007669"/>
    <property type="project" value="UniProtKB-KW"/>
</dbReference>
<dbReference type="PANTHER" id="PTHR43214:SF42">
    <property type="entry name" value="TRANSCRIPTIONAL REGULATORY PROTEIN DESR"/>
    <property type="match status" value="1"/>
</dbReference>
<name>A0A1B1UBW6_9BRAD</name>
<dbReference type="InterPro" id="IPR000792">
    <property type="entry name" value="Tscrpt_reg_LuxR_C"/>
</dbReference>
<evidence type="ECO:0000313" key="5">
    <source>
        <dbReference type="Proteomes" id="UP000092839"/>
    </source>
</evidence>
<evidence type="ECO:0000256" key="2">
    <source>
        <dbReference type="SAM" id="MobiDB-lite"/>
    </source>
</evidence>
<gene>
    <name evidence="4" type="ORF">LMTR13_08840</name>
</gene>
<dbReference type="PANTHER" id="PTHR43214">
    <property type="entry name" value="TWO-COMPONENT RESPONSE REGULATOR"/>
    <property type="match status" value="1"/>
</dbReference>
<feature type="region of interest" description="Disordered" evidence="2">
    <location>
        <begin position="195"/>
        <end position="220"/>
    </location>
</feature>
<dbReference type="CDD" id="cd06170">
    <property type="entry name" value="LuxR_C_like"/>
    <property type="match status" value="1"/>
</dbReference>
<keyword evidence="1" id="KW-0238">DNA-binding</keyword>
<dbReference type="PRINTS" id="PR00038">
    <property type="entry name" value="HTHLUXR"/>
</dbReference>
<dbReference type="AlphaFoldDB" id="A0A1B1UBW6"/>
<dbReference type="KEGG" id="bic:LMTR13_08840"/>
<proteinExistence type="predicted"/>
<accession>A0A1B1UBW6</accession>
<sequence length="220" mass="24025">MASQIQADQLLFLIVHTGDDFDATLEQIEFLRSRHPNARVAIVVTRYRLEDVVAAFRAGVNGYFADVTSCEVFAKSVELVMMGEIVFPPAFLSFALVDDHHESNRASSVSSSGAMLTAGTVDPRLSPRERSILRCLIEGDSNKCIARKIEIAEATVKVHIKAILRKIQVQNRTQAAIWGVNHAFLAEAPDTSLVPSSASAGGELPVPRNGGERQIRLESK</sequence>
<evidence type="ECO:0000259" key="3">
    <source>
        <dbReference type="PROSITE" id="PS50043"/>
    </source>
</evidence>
<keyword evidence="5" id="KW-1185">Reference proteome</keyword>
<dbReference type="PROSITE" id="PS50043">
    <property type="entry name" value="HTH_LUXR_2"/>
    <property type="match status" value="1"/>
</dbReference>
<dbReference type="SUPFAM" id="SSF46894">
    <property type="entry name" value="C-terminal effector domain of the bipartite response regulators"/>
    <property type="match status" value="1"/>
</dbReference>